<name>A0A811ZY83_NYCPR</name>
<dbReference type="AlphaFoldDB" id="A0A811ZY83"/>
<reference evidence="3" key="1">
    <citation type="submission" date="2020-12" db="EMBL/GenBank/DDBJ databases">
        <authorList>
            <consortium name="Molecular Ecology Group"/>
        </authorList>
    </citation>
    <scope>NUCLEOTIDE SEQUENCE</scope>
    <source>
        <strain evidence="3">TBG_1078</strain>
    </source>
</reference>
<accession>A0A811ZY83</accession>
<dbReference type="EMBL" id="CAJHUB010000784">
    <property type="protein sequence ID" value="CAD7693555.1"/>
    <property type="molecule type" value="Genomic_DNA"/>
</dbReference>
<dbReference type="GO" id="GO:0005829">
    <property type="term" value="C:cytosol"/>
    <property type="evidence" value="ECO:0007669"/>
    <property type="project" value="UniProtKB-ARBA"/>
</dbReference>
<dbReference type="Proteomes" id="UP000645828">
    <property type="component" value="Unassembled WGS sequence"/>
</dbReference>
<dbReference type="GO" id="GO:0005882">
    <property type="term" value="C:intermediate filament"/>
    <property type="evidence" value="ECO:0007669"/>
    <property type="project" value="UniProtKB-KW"/>
</dbReference>
<evidence type="ECO:0000256" key="2">
    <source>
        <dbReference type="ARBA" id="ARBA00022744"/>
    </source>
</evidence>
<comment type="caution">
    <text evidence="3">The sequence shown here is derived from an EMBL/GenBank/DDBJ whole genome shotgun (WGS) entry which is preliminary data.</text>
</comment>
<sequence>MSYFSNHYGGLGWGCGYGCGNLGCGYFWGCGNSYRQGCACGWGGYRCTCATHLIVEDMDSLASIKILLYECYFCSYYGGLGCGCGWGGYRYGCCHPLCHGRYGFSGF</sequence>
<evidence type="ECO:0000313" key="3">
    <source>
        <dbReference type="EMBL" id="CAD7693555.1"/>
    </source>
</evidence>
<evidence type="ECO:0000313" key="4">
    <source>
        <dbReference type="Proteomes" id="UP000645828"/>
    </source>
</evidence>
<proteinExistence type="predicted"/>
<evidence type="ECO:0000256" key="1">
    <source>
        <dbReference type="ARBA" id="ARBA00022737"/>
    </source>
</evidence>
<keyword evidence="1" id="KW-0677">Repeat</keyword>
<dbReference type="Pfam" id="PF11759">
    <property type="entry name" value="KRTAP"/>
    <property type="match status" value="1"/>
</dbReference>
<keyword evidence="4" id="KW-1185">Reference proteome</keyword>
<dbReference type="InterPro" id="IPR021743">
    <property type="entry name" value="KRTAP_type8/19/20/21/22"/>
</dbReference>
<protein>
    <submittedName>
        <fullName evidence="3">(raccoon dog) hypothetical protein</fullName>
    </submittedName>
</protein>
<keyword evidence="2" id="KW-0416">Keratin</keyword>
<organism evidence="3 4">
    <name type="scientific">Nyctereutes procyonoides</name>
    <name type="common">Raccoon dog</name>
    <name type="synonym">Canis procyonoides</name>
    <dbReference type="NCBI Taxonomy" id="34880"/>
    <lineage>
        <taxon>Eukaryota</taxon>
        <taxon>Metazoa</taxon>
        <taxon>Chordata</taxon>
        <taxon>Craniata</taxon>
        <taxon>Vertebrata</taxon>
        <taxon>Euteleostomi</taxon>
        <taxon>Mammalia</taxon>
        <taxon>Eutheria</taxon>
        <taxon>Laurasiatheria</taxon>
        <taxon>Carnivora</taxon>
        <taxon>Caniformia</taxon>
        <taxon>Canidae</taxon>
        <taxon>Nyctereutes</taxon>
    </lineage>
</organism>
<gene>
    <name evidence="3" type="ORF">NYPRO_LOCUS26347</name>
</gene>